<dbReference type="Gene3D" id="3.40.30.10">
    <property type="entry name" value="Glutaredoxin"/>
    <property type="match status" value="1"/>
</dbReference>
<name>A0A1L3MTT9_9BACI</name>
<dbReference type="SUPFAM" id="SSF52833">
    <property type="entry name" value="Thioredoxin-like"/>
    <property type="match status" value="1"/>
</dbReference>
<dbReference type="EMBL" id="CP016020">
    <property type="protein sequence ID" value="APH05757.1"/>
    <property type="molecule type" value="Genomic_DNA"/>
</dbReference>
<sequence length="70" mass="7974">MKPILYTIDGCVECFQVRRHLLTANIEFREKNLLKDRKSATEVFTLVGEVIAPVFVDGEKIVKGLDICHL</sequence>
<keyword evidence="2" id="KW-1185">Reference proteome</keyword>
<dbReference type="AlphaFoldDB" id="A0A1L3MTT9"/>
<gene>
    <name evidence="1" type="ORF">A9C19_14020</name>
</gene>
<protein>
    <recommendedName>
        <fullName evidence="3">Glutaredoxin domain-containing protein</fullName>
    </recommendedName>
</protein>
<dbReference type="OrthoDB" id="2943861at2"/>
<dbReference type="InterPro" id="IPR036249">
    <property type="entry name" value="Thioredoxin-like_sf"/>
</dbReference>
<evidence type="ECO:0000313" key="2">
    <source>
        <dbReference type="Proteomes" id="UP000181936"/>
    </source>
</evidence>
<dbReference type="KEGG" id="bwh:A9C19_14020"/>
<dbReference type="RefSeq" id="WP_072580550.1">
    <property type="nucleotide sequence ID" value="NZ_CP016020.1"/>
</dbReference>
<evidence type="ECO:0008006" key="3">
    <source>
        <dbReference type="Google" id="ProtNLM"/>
    </source>
</evidence>
<proteinExistence type="predicted"/>
<dbReference type="Proteomes" id="UP000181936">
    <property type="component" value="Chromosome"/>
</dbReference>
<evidence type="ECO:0000313" key="1">
    <source>
        <dbReference type="EMBL" id="APH05757.1"/>
    </source>
</evidence>
<reference evidence="1 2" key="1">
    <citation type="journal article" date="2016" name="Sci. Rep.">
        <title>Complete genome sequence and transcriptomic analysis of a novel marine strain Bacillus weihaiensis reveals the mechanism of brown algae degradation.</title>
        <authorList>
            <person name="Zhu Y."/>
            <person name="Chen P."/>
            <person name="Bao Y."/>
            <person name="Men Y."/>
            <person name="Zeng Y."/>
            <person name="Yang J."/>
            <person name="Sun J."/>
            <person name="Sun Y."/>
        </authorList>
    </citation>
    <scope>NUCLEOTIDE SEQUENCE [LARGE SCALE GENOMIC DNA]</scope>
    <source>
        <strain evidence="1 2">Alg07</strain>
    </source>
</reference>
<dbReference type="STRING" id="1547283.A9C19_14020"/>
<organism evidence="1 2">
    <name type="scientific">Bacillus weihaiensis</name>
    <dbReference type="NCBI Taxonomy" id="1547283"/>
    <lineage>
        <taxon>Bacteria</taxon>
        <taxon>Bacillati</taxon>
        <taxon>Bacillota</taxon>
        <taxon>Bacilli</taxon>
        <taxon>Bacillales</taxon>
        <taxon>Bacillaceae</taxon>
        <taxon>Bacillus</taxon>
    </lineage>
</organism>
<accession>A0A1L3MTT9</accession>